<keyword evidence="1" id="KW-0805">Transcription regulation</keyword>
<dbReference type="InterPro" id="IPR035500">
    <property type="entry name" value="NHR-like_dom_sf"/>
</dbReference>
<dbReference type="PANTHER" id="PTHR46011">
    <property type="entry name" value="NUCLEAR HORMONE RECEPTOR FAMILY MEMBER NHR-86-RELATED"/>
    <property type="match status" value="1"/>
</dbReference>
<evidence type="ECO:0000256" key="1">
    <source>
        <dbReference type="ARBA" id="ARBA00023015"/>
    </source>
</evidence>
<dbReference type="SUPFAM" id="SSF48508">
    <property type="entry name" value="Nuclear receptor ligand-binding domain"/>
    <property type="match status" value="1"/>
</dbReference>
<keyword evidence="6" id="KW-1185">Reference proteome</keyword>
<feature type="non-terminal residue" evidence="5">
    <location>
        <position position="1"/>
    </location>
</feature>
<evidence type="ECO:0000313" key="6">
    <source>
        <dbReference type="Proteomes" id="UP001328107"/>
    </source>
</evidence>
<name>A0AAN4Z946_9BILA</name>
<feature type="domain" description="NR LBD" evidence="4">
    <location>
        <begin position="32"/>
        <end position="210"/>
    </location>
</feature>
<evidence type="ECO:0000256" key="3">
    <source>
        <dbReference type="ARBA" id="ARBA00023170"/>
    </source>
</evidence>
<keyword evidence="3" id="KW-0675">Receptor</keyword>
<evidence type="ECO:0000256" key="2">
    <source>
        <dbReference type="ARBA" id="ARBA00023163"/>
    </source>
</evidence>
<dbReference type="Pfam" id="PF00104">
    <property type="entry name" value="Hormone_recep"/>
    <property type="match status" value="1"/>
</dbReference>
<dbReference type="PANTHER" id="PTHR46011:SF6">
    <property type="entry name" value="HIGH ZINC ACTIVATED NUCLEAR RECEPTOR PROTEIN"/>
    <property type="match status" value="1"/>
</dbReference>
<dbReference type="InterPro" id="IPR000536">
    <property type="entry name" value="Nucl_hrmn_rcpt_lig-bd"/>
</dbReference>
<dbReference type="AlphaFoldDB" id="A0AAN4Z946"/>
<proteinExistence type="predicted"/>
<dbReference type="SMART" id="SM00430">
    <property type="entry name" value="HOLI"/>
    <property type="match status" value="1"/>
</dbReference>
<dbReference type="Gene3D" id="1.10.565.10">
    <property type="entry name" value="Retinoid X Receptor"/>
    <property type="match status" value="1"/>
</dbReference>
<comment type="caution">
    <text evidence="5">The sequence shown here is derived from an EMBL/GenBank/DDBJ whole genome shotgun (WGS) entry which is preliminary data.</text>
</comment>
<dbReference type="GO" id="GO:0003700">
    <property type="term" value="F:DNA-binding transcription factor activity"/>
    <property type="evidence" value="ECO:0007669"/>
    <property type="project" value="TreeGrafter"/>
</dbReference>
<dbReference type="EMBL" id="BTRK01000002">
    <property type="protein sequence ID" value="GMR34706.1"/>
    <property type="molecule type" value="Genomic_DNA"/>
</dbReference>
<feature type="non-terminal residue" evidence="5">
    <location>
        <position position="237"/>
    </location>
</feature>
<sequence length="237" mass="27868">ETKLFESLDLTRIPHPSEILYLNIPTDPVNNDIFALTIEETYRFFKRICPSSFKNEELLFKEFVGVFLMIEYQQRTRRIFGTNRNYIMCSALTCFEAGTFLAREEGDTLNDNTVKSSVRSYVDDDQELFIPMFLKANISDKEFCALIALLMSEIEDPSQLGAEVLEVLDGIRQAVFRELHTHYRNQIGIIDYSVRIGNMMSLNHVMQECKSLFQSYFRFYMTIFDDQRIDEKMRNLF</sequence>
<evidence type="ECO:0000259" key="4">
    <source>
        <dbReference type="SMART" id="SM00430"/>
    </source>
</evidence>
<reference evidence="6" key="1">
    <citation type="submission" date="2022-10" db="EMBL/GenBank/DDBJ databases">
        <title>Genome assembly of Pristionchus species.</title>
        <authorList>
            <person name="Yoshida K."/>
            <person name="Sommer R.J."/>
        </authorList>
    </citation>
    <scope>NUCLEOTIDE SEQUENCE [LARGE SCALE GENOMIC DNA]</scope>
    <source>
        <strain evidence="6">RS5460</strain>
    </source>
</reference>
<gene>
    <name evidence="5" type="ORF">PMAYCL1PPCAC_04901</name>
</gene>
<keyword evidence="2" id="KW-0804">Transcription</keyword>
<evidence type="ECO:0000313" key="5">
    <source>
        <dbReference type="EMBL" id="GMR34706.1"/>
    </source>
</evidence>
<organism evidence="5 6">
    <name type="scientific">Pristionchus mayeri</name>
    <dbReference type="NCBI Taxonomy" id="1317129"/>
    <lineage>
        <taxon>Eukaryota</taxon>
        <taxon>Metazoa</taxon>
        <taxon>Ecdysozoa</taxon>
        <taxon>Nematoda</taxon>
        <taxon>Chromadorea</taxon>
        <taxon>Rhabditida</taxon>
        <taxon>Rhabditina</taxon>
        <taxon>Diplogasteromorpha</taxon>
        <taxon>Diplogasteroidea</taxon>
        <taxon>Neodiplogasteridae</taxon>
        <taxon>Pristionchus</taxon>
    </lineage>
</organism>
<protein>
    <recommendedName>
        <fullName evidence="4">NR LBD domain-containing protein</fullName>
    </recommendedName>
</protein>
<accession>A0AAN4Z946</accession>
<dbReference type="GO" id="GO:0005634">
    <property type="term" value="C:nucleus"/>
    <property type="evidence" value="ECO:0007669"/>
    <property type="project" value="TreeGrafter"/>
</dbReference>
<dbReference type="Proteomes" id="UP001328107">
    <property type="component" value="Unassembled WGS sequence"/>
</dbReference>